<sequence length="101" mass="10733">MFVELQNDPATNTGIIPHLGPTDPEHRMQNQQQAVSFSVTPQTPRGEHPHPCFAILNRGTAQIHPVTRHVGAPVPKGGKGGKGGKGPSGRQKMKAGEKTSL</sequence>
<evidence type="ECO:0000313" key="3">
    <source>
        <dbReference type="Proteomes" id="UP000319478"/>
    </source>
</evidence>
<dbReference type="EMBL" id="BJNN01000013">
    <property type="protein sequence ID" value="GEC62321.1"/>
    <property type="molecule type" value="Genomic_DNA"/>
</dbReference>
<feature type="region of interest" description="Disordered" evidence="1">
    <location>
        <begin position="1"/>
        <end position="50"/>
    </location>
</feature>
<name>A0ABQ0SAR2_NOVHA</name>
<proteinExistence type="predicted"/>
<organism evidence="2 3">
    <name type="scientific">Novacetimonas hansenii</name>
    <name type="common">Komagataeibacter hansenii</name>
    <dbReference type="NCBI Taxonomy" id="436"/>
    <lineage>
        <taxon>Bacteria</taxon>
        <taxon>Pseudomonadati</taxon>
        <taxon>Pseudomonadota</taxon>
        <taxon>Alphaproteobacteria</taxon>
        <taxon>Acetobacterales</taxon>
        <taxon>Acetobacteraceae</taxon>
        <taxon>Novacetimonas</taxon>
    </lineage>
</organism>
<comment type="caution">
    <text evidence="2">The sequence shown here is derived from an EMBL/GenBank/DDBJ whole genome shotgun (WGS) entry which is preliminary data.</text>
</comment>
<protein>
    <submittedName>
        <fullName evidence="2">Uncharacterized protein</fullName>
    </submittedName>
</protein>
<reference evidence="2 3" key="1">
    <citation type="submission" date="2019-06" db="EMBL/GenBank/DDBJ databases">
        <title>Whole genome shotgun sequence of Komagataeibacter hansenii NBRC 14820.</title>
        <authorList>
            <person name="Hosoyama A."/>
            <person name="Uohara A."/>
            <person name="Ohji S."/>
            <person name="Ichikawa N."/>
        </authorList>
    </citation>
    <scope>NUCLEOTIDE SEQUENCE [LARGE SCALE GENOMIC DNA]</scope>
    <source>
        <strain evidence="2 3">NBRC 14820</strain>
    </source>
</reference>
<evidence type="ECO:0000313" key="2">
    <source>
        <dbReference type="EMBL" id="GEC62321.1"/>
    </source>
</evidence>
<feature type="compositionally biased region" description="Gly residues" evidence="1">
    <location>
        <begin position="77"/>
        <end position="87"/>
    </location>
</feature>
<feature type="compositionally biased region" description="Polar residues" evidence="1">
    <location>
        <begin position="29"/>
        <end position="43"/>
    </location>
</feature>
<evidence type="ECO:0000256" key="1">
    <source>
        <dbReference type="SAM" id="MobiDB-lite"/>
    </source>
</evidence>
<feature type="region of interest" description="Disordered" evidence="1">
    <location>
        <begin position="68"/>
        <end position="101"/>
    </location>
</feature>
<dbReference type="Proteomes" id="UP000319478">
    <property type="component" value="Unassembled WGS sequence"/>
</dbReference>
<keyword evidence="3" id="KW-1185">Reference proteome</keyword>
<accession>A0ABQ0SAR2</accession>
<gene>
    <name evidence="2" type="ORF">GHA01_01700</name>
</gene>